<comment type="caution">
    <text evidence="1">The sequence shown here is derived from an EMBL/GenBank/DDBJ whole genome shotgun (WGS) entry which is preliminary data.</text>
</comment>
<sequence length="119" mass="13022">MGKLAIGVFPGLVGNMSYDFALKFAEAAKDKGHDVSIWMSGNASASVKANQKHLLDYSTGEQHLKRLMEKGIEICTCEACTVARGVRKDESIEGVQWNAMHWYLAKVHAADRVLLIGGE</sequence>
<dbReference type="Gene3D" id="3.40.1260.10">
    <property type="entry name" value="DsrEFH-like"/>
    <property type="match status" value="1"/>
</dbReference>
<dbReference type="InterPro" id="IPR027396">
    <property type="entry name" value="DsrEFH-like"/>
</dbReference>
<evidence type="ECO:0000313" key="1">
    <source>
        <dbReference type="EMBL" id="KKL82669.1"/>
    </source>
</evidence>
<name>A0A0F9F8E6_9ZZZZ</name>
<dbReference type="EMBL" id="LAZR01022208">
    <property type="protein sequence ID" value="KKL82669.1"/>
    <property type="molecule type" value="Genomic_DNA"/>
</dbReference>
<accession>A0A0F9F8E6</accession>
<gene>
    <name evidence="1" type="ORF">LCGC14_1982440</name>
</gene>
<dbReference type="InterPro" id="IPR003787">
    <property type="entry name" value="Sulphur_relay_DsrE/F-like"/>
</dbReference>
<organism evidence="1">
    <name type="scientific">marine sediment metagenome</name>
    <dbReference type="NCBI Taxonomy" id="412755"/>
    <lineage>
        <taxon>unclassified sequences</taxon>
        <taxon>metagenomes</taxon>
        <taxon>ecological metagenomes</taxon>
    </lineage>
</organism>
<dbReference type="Pfam" id="PF02635">
    <property type="entry name" value="DsrE"/>
    <property type="match status" value="1"/>
</dbReference>
<dbReference type="GO" id="GO:0005829">
    <property type="term" value="C:cytosol"/>
    <property type="evidence" value="ECO:0007669"/>
    <property type="project" value="TreeGrafter"/>
</dbReference>
<reference evidence="1" key="1">
    <citation type="journal article" date="2015" name="Nature">
        <title>Complex archaea that bridge the gap between prokaryotes and eukaryotes.</title>
        <authorList>
            <person name="Spang A."/>
            <person name="Saw J.H."/>
            <person name="Jorgensen S.L."/>
            <person name="Zaremba-Niedzwiedzka K."/>
            <person name="Martijn J."/>
            <person name="Lind A.E."/>
            <person name="van Eijk R."/>
            <person name="Schleper C."/>
            <person name="Guy L."/>
            <person name="Ettema T.J."/>
        </authorList>
    </citation>
    <scope>NUCLEOTIDE SEQUENCE</scope>
</reference>
<dbReference type="PANTHER" id="PTHR34874:SF1">
    <property type="entry name" value="PROTEIN YCHN"/>
    <property type="match status" value="1"/>
</dbReference>
<dbReference type="PANTHER" id="PTHR34874">
    <property type="entry name" value="PROTEIN YCHN"/>
    <property type="match status" value="1"/>
</dbReference>
<dbReference type="AlphaFoldDB" id="A0A0F9F8E6"/>
<proteinExistence type="predicted"/>
<dbReference type="SUPFAM" id="SSF75169">
    <property type="entry name" value="DsrEFH-like"/>
    <property type="match status" value="1"/>
</dbReference>
<protein>
    <submittedName>
        <fullName evidence="1">Uncharacterized protein</fullName>
    </submittedName>
</protein>